<gene>
    <name evidence="2" type="ORF">Enr10x_04790</name>
    <name evidence="3" type="ORF">Pan153_04460</name>
</gene>
<name>A0A517Q0N4_9PLAN</name>
<proteinExistence type="predicted"/>
<organism evidence="2 4">
    <name type="scientific">Gimesia panareensis</name>
    <dbReference type="NCBI Taxonomy" id="2527978"/>
    <lineage>
        <taxon>Bacteria</taxon>
        <taxon>Pseudomonadati</taxon>
        <taxon>Planctomycetota</taxon>
        <taxon>Planctomycetia</taxon>
        <taxon>Planctomycetales</taxon>
        <taxon>Planctomycetaceae</taxon>
        <taxon>Gimesia</taxon>
    </lineage>
</organism>
<evidence type="ECO:0000313" key="4">
    <source>
        <dbReference type="Proteomes" id="UP000315647"/>
    </source>
</evidence>
<dbReference type="EMBL" id="CP036317">
    <property type="protein sequence ID" value="QDV15827.1"/>
    <property type="molecule type" value="Genomic_DNA"/>
</dbReference>
<evidence type="ECO:0000256" key="1">
    <source>
        <dbReference type="SAM" id="MobiDB-lite"/>
    </source>
</evidence>
<evidence type="ECO:0000313" key="3">
    <source>
        <dbReference type="EMBL" id="QDV15827.1"/>
    </source>
</evidence>
<feature type="compositionally biased region" description="Basic and acidic residues" evidence="1">
    <location>
        <begin position="9"/>
        <end position="23"/>
    </location>
</feature>
<dbReference type="EMBL" id="CP037421">
    <property type="protein sequence ID" value="QDT25184.1"/>
    <property type="molecule type" value="Genomic_DNA"/>
</dbReference>
<dbReference type="Proteomes" id="UP000315647">
    <property type="component" value="Chromosome"/>
</dbReference>
<sequence>MARNFRRNRREEQREYVDFEGTGHKNLLPGVTDRQGAGYGERNE</sequence>
<feature type="region of interest" description="Disordered" evidence="1">
    <location>
        <begin position="1"/>
        <end position="44"/>
    </location>
</feature>
<dbReference type="AlphaFoldDB" id="A0A517Q0N4"/>
<dbReference type="Proteomes" id="UP000320839">
    <property type="component" value="Chromosome"/>
</dbReference>
<protein>
    <submittedName>
        <fullName evidence="2">Uncharacterized protein</fullName>
    </submittedName>
</protein>
<evidence type="ECO:0000313" key="2">
    <source>
        <dbReference type="EMBL" id="QDT25184.1"/>
    </source>
</evidence>
<evidence type="ECO:0000313" key="5">
    <source>
        <dbReference type="Proteomes" id="UP000320839"/>
    </source>
</evidence>
<reference evidence="2 4" key="1">
    <citation type="submission" date="2019-03" db="EMBL/GenBank/DDBJ databases">
        <title>Deep-cultivation of Planctomycetes and their phenomic and genomic characterization uncovers novel biology.</title>
        <authorList>
            <person name="Wiegand S."/>
            <person name="Jogler M."/>
            <person name="Boedeker C."/>
            <person name="Pinto D."/>
            <person name="Vollmers J."/>
            <person name="Rivas-Marin E."/>
            <person name="Kohn T."/>
            <person name="Peeters S.H."/>
            <person name="Heuer A."/>
            <person name="Rast P."/>
            <person name="Oberbeckmann S."/>
            <person name="Bunk B."/>
            <person name="Jeske O."/>
            <person name="Meyerdierks A."/>
            <person name="Storesund J.E."/>
            <person name="Kallscheuer N."/>
            <person name="Luecker S."/>
            <person name="Lage O.M."/>
            <person name="Pohl T."/>
            <person name="Merkel B.J."/>
            <person name="Hornburger P."/>
            <person name="Mueller R.-W."/>
            <person name="Bruemmer F."/>
            <person name="Labrenz M."/>
            <person name="Spormann A.M."/>
            <person name="Op den Camp H."/>
            <person name="Overmann J."/>
            <person name="Amann R."/>
            <person name="Jetten M.S.M."/>
            <person name="Mascher T."/>
            <person name="Medema M.H."/>
            <person name="Devos D.P."/>
            <person name="Kaster A.-K."/>
            <person name="Ovreas L."/>
            <person name="Rohde M."/>
            <person name="Galperin M.Y."/>
            <person name="Jogler C."/>
        </authorList>
    </citation>
    <scope>NUCLEOTIDE SEQUENCE [LARGE SCALE GENOMIC DNA]</scope>
    <source>
        <strain evidence="2 4">Enr10</strain>
        <strain evidence="3 5">Pan153</strain>
    </source>
</reference>
<keyword evidence="4" id="KW-1185">Reference proteome</keyword>
<accession>A0A518FHJ7</accession>
<accession>A0A517Q0N4</accession>